<dbReference type="InterPro" id="IPR003594">
    <property type="entry name" value="HATPase_dom"/>
</dbReference>
<accession>A0A4P8IZT9</accession>
<dbReference type="EMBL" id="CP040078">
    <property type="protein sequence ID" value="QCP53123.1"/>
    <property type="molecule type" value="Genomic_DNA"/>
</dbReference>
<reference evidence="5 6" key="1">
    <citation type="submission" date="2019-05" db="EMBL/GenBank/DDBJ databases">
        <title>Burkholderia sp. DHOD12, isolated from subtropical forest soil.</title>
        <authorList>
            <person name="Gao Z.-H."/>
            <person name="Qiu L.-H."/>
        </authorList>
    </citation>
    <scope>NUCLEOTIDE SEQUENCE [LARGE SCALE GENOMIC DNA]</scope>
    <source>
        <strain evidence="5 6">DHOD12</strain>
    </source>
</reference>
<dbReference type="SUPFAM" id="SSF55874">
    <property type="entry name" value="ATPase domain of HSP90 chaperone/DNA topoisomerase II/histidine kinase"/>
    <property type="match status" value="1"/>
</dbReference>
<evidence type="ECO:0000256" key="3">
    <source>
        <dbReference type="ARBA" id="ARBA00022553"/>
    </source>
</evidence>
<evidence type="ECO:0000313" key="6">
    <source>
        <dbReference type="Proteomes" id="UP000298656"/>
    </source>
</evidence>
<evidence type="ECO:0000256" key="2">
    <source>
        <dbReference type="ARBA" id="ARBA00012438"/>
    </source>
</evidence>
<dbReference type="RefSeq" id="WP_137335893.1">
    <property type="nucleotide sequence ID" value="NZ_CP040078.1"/>
</dbReference>
<gene>
    <name evidence="5" type="ORF">FAZ95_29020</name>
</gene>
<name>A0A4P8IZT9_9BURK</name>
<dbReference type="EC" id="2.7.13.3" evidence="2"/>
<dbReference type="Gene3D" id="3.30.565.10">
    <property type="entry name" value="Histidine kinase-like ATPase, C-terminal domain"/>
    <property type="match status" value="1"/>
</dbReference>
<dbReference type="PANTHER" id="PTHR43547:SF2">
    <property type="entry name" value="HYBRID SIGNAL TRANSDUCTION HISTIDINE KINASE C"/>
    <property type="match status" value="1"/>
</dbReference>
<evidence type="ECO:0000259" key="4">
    <source>
        <dbReference type="PROSITE" id="PS50109"/>
    </source>
</evidence>
<keyword evidence="6" id="KW-1185">Reference proteome</keyword>
<dbReference type="PANTHER" id="PTHR43547">
    <property type="entry name" value="TWO-COMPONENT HISTIDINE KINASE"/>
    <property type="match status" value="1"/>
</dbReference>
<keyword evidence="3" id="KW-0597">Phosphoprotein</keyword>
<dbReference type="InterPro" id="IPR005467">
    <property type="entry name" value="His_kinase_dom"/>
</dbReference>
<proteinExistence type="predicted"/>
<dbReference type="InterPro" id="IPR036890">
    <property type="entry name" value="HATPase_C_sf"/>
</dbReference>
<comment type="catalytic activity">
    <reaction evidence="1">
        <text>ATP + protein L-histidine = ADP + protein N-phospho-L-histidine.</text>
        <dbReference type="EC" id="2.7.13.3"/>
    </reaction>
</comment>
<dbReference type="Proteomes" id="UP000298656">
    <property type="component" value="Chromosome 2"/>
</dbReference>
<dbReference type="OrthoDB" id="8872837at2"/>
<evidence type="ECO:0000313" key="5">
    <source>
        <dbReference type="EMBL" id="QCP53123.1"/>
    </source>
</evidence>
<dbReference type="GO" id="GO:0000155">
    <property type="term" value="F:phosphorelay sensor kinase activity"/>
    <property type="evidence" value="ECO:0007669"/>
    <property type="project" value="TreeGrafter"/>
</dbReference>
<protein>
    <recommendedName>
        <fullName evidence="2">histidine kinase</fullName>
        <ecNumber evidence="2">2.7.13.3</ecNumber>
    </recommendedName>
</protein>
<dbReference type="PRINTS" id="PR00344">
    <property type="entry name" value="BCTRLSENSOR"/>
</dbReference>
<dbReference type="Pfam" id="PF02518">
    <property type="entry name" value="HATPase_c"/>
    <property type="match status" value="1"/>
</dbReference>
<evidence type="ECO:0000256" key="1">
    <source>
        <dbReference type="ARBA" id="ARBA00000085"/>
    </source>
</evidence>
<feature type="domain" description="Histidine kinase" evidence="4">
    <location>
        <begin position="1"/>
        <end position="124"/>
    </location>
</feature>
<organism evidence="5 6">
    <name type="scientific">Trinickia violacea</name>
    <dbReference type="NCBI Taxonomy" id="2571746"/>
    <lineage>
        <taxon>Bacteria</taxon>
        <taxon>Pseudomonadati</taxon>
        <taxon>Pseudomonadota</taxon>
        <taxon>Betaproteobacteria</taxon>
        <taxon>Burkholderiales</taxon>
        <taxon>Burkholderiaceae</taxon>
        <taxon>Trinickia</taxon>
    </lineage>
</organism>
<dbReference type="PROSITE" id="PS50109">
    <property type="entry name" value="HIS_KIN"/>
    <property type="match status" value="1"/>
</dbReference>
<dbReference type="InterPro" id="IPR004358">
    <property type="entry name" value="Sig_transdc_His_kin-like_C"/>
</dbReference>
<dbReference type="SMART" id="SM00387">
    <property type="entry name" value="HATPase_c"/>
    <property type="match status" value="1"/>
</dbReference>
<dbReference type="KEGG" id="tvl:FAZ95_29020"/>
<dbReference type="AlphaFoldDB" id="A0A4P8IZT9"/>
<sequence length="135" mass="14342">MEIDFDFPDDLPPVFVDQIQIQQVLINLISNGIEATENTGRPPTIRIAASAQDEPSVVLEVVDNGSGIRETDSIFDPFVTTKTKGMGIGLAVSRSIVEAHEGRISASNNAGFGATFRVDLPVGAYPFPRQAVGAG</sequence>